<dbReference type="Proteomes" id="UP001417504">
    <property type="component" value="Unassembled WGS sequence"/>
</dbReference>
<feature type="compositionally biased region" description="Basic and acidic residues" evidence="1">
    <location>
        <begin position="11"/>
        <end position="31"/>
    </location>
</feature>
<evidence type="ECO:0000256" key="1">
    <source>
        <dbReference type="SAM" id="MobiDB-lite"/>
    </source>
</evidence>
<dbReference type="AlphaFoldDB" id="A0AAP0P579"/>
<sequence length="67" mass="7787">MMALHCVSQRHNKENKHNKEKSAIGLRDKNPSIKQSLSKKTKCDAYTMAYYLRTHLSTSRPSIHFII</sequence>
<gene>
    <name evidence="2" type="ORF">Sjap_011116</name>
</gene>
<organism evidence="2 3">
    <name type="scientific">Stephania japonica</name>
    <dbReference type="NCBI Taxonomy" id="461633"/>
    <lineage>
        <taxon>Eukaryota</taxon>
        <taxon>Viridiplantae</taxon>
        <taxon>Streptophyta</taxon>
        <taxon>Embryophyta</taxon>
        <taxon>Tracheophyta</taxon>
        <taxon>Spermatophyta</taxon>
        <taxon>Magnoliopsida</taxon>
        <taxon>Ranunculales</taxon>
        <taxon>Menispermaceae</taxon>
        <taxon>Menispermoideae</taxon>
        <taxon>Cissampelideae</taxon>
        <taxon>Stephania</taxon>
    </lineage>
</organism>
<evidence type="ECO:0000313" key="3">
    <source>
        <dbReference type="Proteomes" id="UP001417504"/>
    </source>
</evidence>
<feature type="region of interest" description="Disordered" evidence="1">
    <location>
        <begin position="1"/>
        <end position="37"/>
    </location>
</feature>
<comment type="caution">
    <text evidence="2">The sequence shown here is derived from an EMBL/GenBank/DDBJ whole genome shotgun (WGS) entry which is preliminary data.</text>
</comment>
<dbReference type="EMBL" id="JBBNAE010000004">
    <property type="protein sequence ID" value="KAK9130629.1"/>
    <property type="molecule type" value="Genomic_DNA"/>
</dbReference>
<accession>A0AAP0P579</accession>
<name>A0AAP0P579_9MAGN</name>
<reference evidence="2 3" key="1">
    <citation type="submission" date="2024-01" db="EMBL/GenBank/DDBJ databases">
        <title>Genome assemblies of Stephania.</title>
        <authorList>
            <person name="Yang L."/>
        </authorList>
    </citation>
    <scope>NUCLEOTIDE SEQUENCE [LARGE SCALE GENOMIC DNA]</scope>
    <source>
        <strain evidence="2">QJT</strain>
        <tissue evidence="2">Leaf</tissue>
    </source>
</reference>
<protein>
    <submittedName>
        <fullName evidence="2">Uncharacterized protein</fullName>
    </submittedName>
</protein>
<evidence type="ECO:0000313" key="2">
    <source>
        <dbReference type="EMBL" id="KAK9130629.1"/>
    </source>
</evidence>
<keyword evidence="3" id="KW-1185">Reference proteome</keyword>
<proteinExistence type="predicted"/>